<name>A0A5D3AZD6_9TREE</name>
<dbReference type="AlphaFoldDB" id="A0A5D3AZD6"/>
<organism evidence="7 8">
    <name type="scientific">Cryptococcus floricola</name>
    <dbReference type="NCBI Taxonomy" id="2591691"/>
    <lineage>
        <taxon>Eukaryota</taxon>
        <taxon>Fungi</taxon>
        <taxon>Dikarya</taxon>
        <taxon>Basidiomycota</taxon>
        <taxon>Agaricomycotina</taxon>
        <taxon>Tremellomycetes</taxon>
        <taxon>Tremellales</taxon>
        <taxon>Cryptococcaceae</taxon>
        <taxon>Cryptococcus</taxon>
    </lineage>
</organism>
<dbReference type="GO" id="GO:0000324">
    <property type="term" value="C:fungal-type vacuole"/>
    <property type="evidence" value="ECO:0007669"/>
    <property type="project" value="TreeGrafter"/>
</dbReference>
<keyword evidence="4 6" id="KW-0472">Membrane</keyword>
<feature type="transmembrane region" description="Helical" evidence="6">
    <location>
        <begin position="19"/>
        <end position="37"/>
    </location>
</feature>
<evidence type="ECO:0000313" key="8">
    <source>
        <dbReference type="Proteomes" id="UP000322245"/>
    </source>
</evidence>
<keyword evidence="2 6" id="KW-0812">Transmembrane</keyword>
<evidence type="ECO:0000256" key="4">
    <source>
        <dbReference type="ARBA" id="ARBA00023136"/>
    </source>
</evidence>
<feature type="transmembrane region" description="Helical" evidence="6">
    <location>
        <begin position="44"/>
        <end position="67"/>
    </location>
</feature>
<dbReference type="InterPro" id="IPR007568">
    <property type="entry name" value="RTA1"/>
</dbReference>
<dbReference type="Proteomes" id="UP000322245">
    <property type="component" value="Unassembled WGS sequence"/>
</dbReference>
<gene>
    <name evidence="7" type="ORF">B9479_002457</name>
</gene>
<feature type="transmembrane region" description="Helical" evidence="6">
    <location>
        <begin position="116"/>
        <end position="136"/>
    </location>
</feature>
<evidence type="ECO:0008006" key="9">
    <source>
        <dbReference type="Google" id="ProtNLM"/>
    </source>
</evidence>
<accession>A0A5D3AZD6</accession>
<protein>
    <recommendedName>
        <fullName evidence="9">RTA1 like protein</fullName>
    </recommendedName>
</protein>
<feature type="region of interest" description="Disordered" evidence="5">
    <location>
        <begin position="209"/>
        <end position="234"/>
    </location>
</feature>
<comment type="caution">
    <text evidence="7">The sequence shown here is derived from an EMBL/GenBank/DDBJ whole genome shotgun (WGS) entry which is preliminary data.</text>
</comment>
<dbReference type="PANTHER" id="PTHR31465:SF9">
    <property type="entry name" value="SPHINGOID LONG-CHAIN BASE TRANSPORTER RSB1"/>
    <property type="match status" value="1"/>
</dbReference>
<feature type="transmembrane region" description="Helical" evidence="6">
    <location>
        <begin position="156"/>
        <end position="180"/>
    </location>
</feature>
<keyword evidence="3 6" id="KW-1133">Transmembrane helix</keyword>
<proteinExistence type="predicted"/>
<feature type="transmembrane region" description="Helical" evidence="6">
    <location>
        <begin position="292"/>
        <end position="311"/>
    </location>
</feature>
<dbReference type="PANTHER" id="PTHR31465">
    <property type="entry name" value="PROTEIN RTA1-RELATED"/>
    <property type="match status" value="1"/>
</dbReference>
<comment type="subcellular location">
    <subcellularLocation>
        <location evidence="1">Membrane</location>
        <topology evidence="1">Multi-pass membrane protein</topology>
    </subcellularLocation>
</comment>
<evidence type="ECO:0000256" key="3">
    <source>
        <dbReference type="ARBA" id="ARBA00022989"/>
    </source>
</evidence>
<dbReference type="Pfam" id="PF04479">
    <property type="entry name" value="RTA1"/>
    <property type="match status" value="1"/>
</dbReference>
<reference evidence="7 8" key="1">
    <citation type="submission" date="2017-05" db="EMBL/GenBank/DDBJ databases">
        <title>The Genome Sequence of Tsuchiyaea wingfieldii DSM 27421.</title>
        <authorList>
            <person name="Cuomo C."/>
            <person name="Passer A."/>
            <person name="Billmyre B."/>
            <person name="Heitman J."/>
        </authorList>
    </citation>
    <scope>NUCLEOTIDE SEQUENCE [LARGE SCALE GENOMIC DNA]</scope>
    <source>
        <strain evidence="7 8">DSM 27421</strain>
    </source>
</reference>
<dbReference type="EMBL" id="NIDF01000019">
    <property type="protein sequence ID" value="TYJ56847.1"/>
    <property type="molecule type" value="Genomic_DNA"/>
</dbReference>
<evidence type="ECO:0000256" key="1">
    <source>
        <dbReference type="ARBA" id="ARBA00004141"/>
    </source>
</evidence>
<evidence type="ECO:0000256" key="2">
    <source>
        <dbReference type="ARBA" id="ARBA00022692"/>
    </source>
</evidence>
<keyword evidence="8" id="KW-1185">Reference proteome</keyword>
<sequence length="320" mass="35978">MARGDYNPISPYGYTPTEWVTIVFLVIFSVSGAVHLAQGVWGKYYIVFPTLIVGLLLEIIGWVARFWSSRNVLYDTPFLMQIITLIIAPVFFSAYCYTILGVAIQALGRQYSLLRANWYVALFVTCDVISLILQAVGGGWAASSDEHPVPHTPTNIMVGGIIFQLVTMIVFCGLAADFMWRAAHKKAYKRKLAQAEREREREMGVIEVPDSPQTADSDARLAGKEGNSPYSTSIDDAGERRKRVRGWWFVMLGVAICSICIIVRGIYRTVELLQGWDGYLISHEVYQDVLDGIPMSIAIIAINVFHPAFWLSKRRGWVRE</sequence>
<feature type="transmembrane region" description="Helical" evidence="6">
    <location>
        <begin position="79"/>
        <end position="104"/>
    </location>
</feature>
<dbReference type="GO" id="GO:0005886">
    <property type="term" value="C:plasma membrane"/>
    <property type="evidence" value="ECO:0007669"/>
    <property type="project" value="TreeGrafter"/>
</dbReference>
<evidence type="ECO:0000313" key="7">
    <source>
        <dbReference type="EMBL" id="TYJ56847.1"/>
    </source>
</evidence>
<feature type="transmembrane region" description="Helical" evidence="6">
    <location>
        <begin position="247"/>
        <end position="267"/>
    </location>
</feature>
<evidence type="ECO:0000256" key="5">
    <source>
        <dbReference type="SAM" id="MobiDB-lite"/>
    </source>
</evidence>
<evidence type="ECO:0000256" key="6">
    <source>
        <dbReference type="SAM" id="Phobius"/>
    </source>
</evidence>